<protein>
    <submittedName>
        <fullName evidence="1">Uncharacterized protein</fullName>
    </submittedName>
</protein>
<accession>A0ACC2X3S1</accession>
<proteinExistence type="predicted"/>
<name>A0ACC2X3S1_9TREE</name>
<evidence type="ECO:0000313" key="2">
    <source>
        <dbReference type="Proteomes" id="UP001230649"/>
    </source>
</evidence>
<dbReference type="EMBL" id="JASBWS010000001">
    <property type="protein sequence ID" value="KAJ9117989.1"/>
    <property type="molecule type" value="Genomic_DNA"/>
</dbReference>
<keyword evidence="2" id="KW-1185">Reference proteome</keyword>
<gene>
    <name evidence="1" type="ORF">QFC20_000270</name>
</gene>
<reference evidence="1" key="1">
    <citation type="submission" date="2023-04" db="EMBL/GenBank/DDBJ databases">
        <title>Draft Genome sequencing of Naganishia species isolated from polar environments using Oxford Nanopore Technology.</title>
        <authorList>
            <person name="Leo P."/>
            <person name="Venkateswaran K."/>
        </authorList>
    </citation>
    <scope>NUCLEOTIDE SEQUENCE</scope>
    <source>
        <strain evidence="1">MNA-CCFEE 5262</strain>
    </source>
</reference>
<sequence>MPIINAGLDLLDDIDSDHQQRLGEHGKPRILTKGSVSRKPNLILVETLIAPLIDHDAAEGRHLDQYGVFGRIWSLHHTLAVLLGSMLISDPRLGHLPNPLSALVLHFGESGSTSKPCEAAFVGQSDDPTIDVPPVNVFCSPSAFRKTKALYDRLGGGIHVWPLFFTEEDIDAQSLLALMAVEENGSMPLYMHVVLTILSDLGSAYTFRRFREAIKKADFDGLQRRSLELRLTLLESFLCKKAGRQVYSVKTNEPVPQPAEKFVAGGLCVVDLTDPFVSPGTACSLFEIVLKLFNRADINSGKAVILDEARKYLSEVGKAQTEGSKRLTERMLSFTRQQRHLEMRIIISTTGWWAHLGKHISTELTEDTFDKVVTLKTGHCLIFSPTALVAKADTLPPDIGGLSLYDSATVRSGENWAVDEKPKKDSWAVLDKGKGRATDSRPQGLPSQRPSSWDTPTEVASSSSWGGPSNNNGYGTAPADSSSDRGAVKTSNDGWGETGLPGGWGGASGENDVPPGASSSGRTEFWDPEQEASRPVTQEGDRVQTKNGLPTPVDSFTNSTPAHGTPSTSKMSVEKSASRPKDEGEQKREVEHLGRGYMAVKTRRRVTVDGGRSLLATESSNKEPQSQVSFKFNPNATADQQLGLYNALMGLKDSCKKDGKPYILSIKGGRQISKEIFHHDMQIGFIVEFESSEDLDYYVDKDETHQAFVKEWALPEQGINAGVIVLDFQEGWTMLRLPGIEKNVRCSRMTLVYDSFMRGA</sequence>
<comment type="caution">
    <text evidence="1">The sequence shown here is derived from an EMBL/GenBank/DDBJ whole genome shotgun (WGS) entry which is preliminary data.</text>
</comment>
<dbReference type="Proteomes" id="UP001230649">
    <property type="component" value="Unassembled WGS sequence"/>
</dbReference>
<evidence type="ECO:0000313" key="1">
    <source>
        <dbReference type="EMBL" id="KAJ9117989.1"/>
    </source>
</evidence>
<organism evidence="1 2">
    <name type="scientific">Naganishia adeliensis</name>
    <dbReference type="NCBI Taxonomy" id="92952"/>
    <lineage>
        <taxon>Eukaryota</taxon>
        <taxon>Fungi</taxon>
        <taxon>Dikarya</taxon>
        <taxon>Basidiomycota</taxon>
        <taxon>Agaricomycotina</taxon>
        <taxon>Tremellomycetes</taxon>
        <taxon>Filobasidiales</taxon>
        <taxon>Filobasidiaceae</taxon>
        <taxon>Naganishia</taxon>
    </lineage>
</organism>